<dbReference type="OrthoDB" id="9808939at2"/>
<feature type="domain" description="NTP pyrophosphohydrolase MazG-like" evidence="5">
    <location>
        <begin position="51"/>
        <end position="124"/>
    </location>
</feature>
<evidence type="ECO:0000259" key="5">
    <source>
        <dbReference type="Pfam" id="PF03819"/>
    </source>
</evidence>
<dbReference type="EC" id="3.6.1.8" evidence="3"/>
<dbReference type="Gene3D" id="1.10.287.1080">
    <property type="entry name" value="MazG-like"/>
    <property type="match status" value="2"/>
</dbReference>
<dbReference type="InterPro" id="IPR004518">
    <property type="entry name" value="MazG-like_dom"/>
</dbReference>
<proteinExistence type="inferred from homology"/>
<dbReference type="CDD" id="cd11529">
    <property type="entry name" value="NTP-PPase_MazG_Cterm"/>
    <property type="match status" value="1"/>
</dbReference>
<gene>
    <name evidence="6" type="ORF">CWI84_05960</name>
</gene>
<dbReference type="FunFam" id="1.10.287.1080:FF:000001">
    <property type="entry name" value="Nucleoside triphosphate pyrophosphohydrolase"/>
    <property type="match status" value="1"/>
</dbReference>
<dbReference type="GO" id="GO:0046076">
    <property type="term" value="P:dTTP catabolic process"/>
    <property type="evidence" value="ECO:0007669"/>
    <property type="project" value="TreeGrafter"/>
</dbReference>
<dbReference type="GO" id="GO:0046081">
    <property type="term" value="P:dUTP catabolic process"/>
    <property type="evidence" value="ECO:0007669"/>
    <property type="project" value="TreeGrafter"/>
</dbReference>
<evidence type="ECO:0000313" key="7">
    <source>
        <dbReference type="Proteomes" id="UP000287996"/>
    </source>
</evidence>
<dbReference type="PANTHER" id="PTHR30522">
    <property type="entry name" value="NUCLEOSIDE TRIPHOSPHATE PYROPHOSPHOHYDROLASE"/>
    <property type="match status" value="1"/>
</dbReference>
<comment type="catalytic activity">
    <reaction evidence="1">
        <text>ATP + H2O = AMP + diphosphate + H(+)</text>
        <dbReference type="Rhea" id="RHEA:14245"/>
        <dbReference type="ChEBI" id="CHEBI:15377"/>
        <dbReference type="ChEBI" id="CHEBI:15378"/>
        <dbReference type="ChEBI" id="CHEBI:30616"/>
        <dbReference type="ChEBI" id="CHEBI:33019"/>
        <dbReference type="ChEBI" id="CHEBI:456215"/>
        <dbReference type="EC" id="3.6.1.8"/>
    </reaction>
</comment>
<organism evidence="6 7">
    <name type="scientific">Idiomarina tyrosinivorans</name>
    <dbReference type="NCBI Taxonomy" id="1445662"/>
    <lineage>
        <taxon>Bacteria</taxon>
        <taxon>Pseudomonadati</taxon>
        <taxon>Pseudomonadota</taxon>
        <taxon>Gammaproteobacteria</taxon>
        <taxon>Alteromonadales</taxon>
        <taxon>Idiomarinaceae</taxon>
        <taxon>Idiomarina</taxon>
    </lineage>
</organism>
<dbReference type="InterPro" id="IPR011551">
    <property type="entry name" value="NTP_PyrPHydrolase_MazG"/>
</dbReference>
<dbReference type="GO" id="GO:0046047">
    <property type="term" value="P:TTP catabolic process"/>
    <property type="evidence" value="ECO:0007669"/>
    <property type="project" value="TreeGrafter"/>
</dbReference>
<dbReference type="Pfam" id="PF03819">
    <property type="entry name" value="MazG"/>
    <property type="match status" value="2"/>
</dbReference>
<evidence type="ECO:0000313" key="6">
    <source>
        <dbReference type="EMBL" id="RUO80602.1"/>
    </source>
</evidence>
<dbReference type="GO" id="GO:0006950">
    <property type="term" value="P:response to stress"/>
    <property type="evidence" value="ECO:0007669"/>
    <property type="project" value="UniProtKB-ARBA"/>
</dbReference>
<reference evidence="6 7" key="1">
    <citation type="journal article" date="2011" name="Front. Microbiol.">
        <title>Genomic signatures of strain selection and enhancement in Bacillus atrophaeus var. globigii, a historical biowarfare simulant.</title>
        <authorList>
            <person name="Gibbons H.S."/>
            <person name="Broomall S.M."/>
            <person name="McNew L.A."/>
            <person name="Daligault H."/>
            <person name="Chapman C."/>
            <person name="Bruce D."/>
            <person name="Karavis M."/>
            <person name="Krepps M."/>
            <person name="McGregor P.A."/>
            <person name="Hong C."/>
            <person name="Park K.H."/>
            <person name="Akmal A."/>
            <person name="Feldman A."/>
            <person name="Lin J.S."/>
            <person name="Chang W.E."/>
            <person name="Higgs B.W."/>
            <person name="Demirev P."/>
            <person name="Lindquist J."/>
            <person name="Liem A."/>
            <person name="Fochler E."/>
            <person name="Read T.D."/>
            <person name="Tapia R."/>
            <person name="Johnson S."/>
            <person name="Bishop-Lilly K.A."/>
            <person name="Detter C."/>
            <person name="Han C."/>
            <person name="Sozhamannan S."/>
            <person name="Rosenzweig C.N."/>
            <person name="Skowronski E.W."/>
        </authorList>
    </citation>
    <scope>NUCLEOTIDE SEQUENCE [LARGE SCALE GENOMIC DNA]</scope>
    <source>
        <strain evidence="6 7">CC-PW-9</strain>
    </source>
</reference>
<protein>
    <recommendedName>
        <fullName evidence="4">Nucleoside triphosphate pyrophosphohydrolase</fullName>
        <ecNumber evidence="3">3.6.1.8</ecNumber>
    </recommendedName>
</protein>
<sequence length="285" mass="32556">MVFNGSSVGNINQRGVCVQKAPKNNKGIEQLREVMRALRDPQHGCPWDLQQSFTSLIPYTIEETYEAVDAIQKGEPEAMKDELGDLLFQVVFYAQLAEENGWFDLHDIAAGTSNKLIRRHPHVFAEAAEQQQQQPLSNQQIKQQWEAIKQQERQQKSEQASVFDDIPSQLPSVLMAAKLQKRAASVGFDWQDAAPVYDKIFEEIEEVKTARDSAHQEEEVGDLLFAVINLARHLQVNPEAALQTANQKFRRRFSAIERVLAEQQQSPADCDLAQLEEYWQQVKQR</sequence>
<feature type="domain" description="NTP pyrophosphohydrolase MazG-like" evidence="5">
    <location>
        <begin position="202"/>
        <end position="252"/>
    </location>
</feature>
<dbReference type="AlphaFoldDB" id="A0A432ZRW5"/>
<dbReference type="NCBIfam" id="TIGR00444">
    <property type="entry name" value="mazG"/>
    <property type="match status" value="1"/>
</dbReference>
<keyword evidence="7" id="KW-1185">Reference proteome</keyword>
<dbReference type="SUPFAM" id="SSF101386">
    <property type="entry name" value="all-alpha NTP pyrophosphatases"/>
    <property type="match status" value="2"/>
</dbReference>
<evidence type="ECO:0000256" key="4">
    <source>
        <dbReference type="ARBA" id="ARBA00074799"/>
    </source>
</evidence>
<dbReference type="InterPro" id="IPR048011">
    <property type="entry name" value="NTP-PPase_MazG-like_C"/>
</dbReference>
<evidence type="ECO:0000256" key="1">
    <source>
        <dbReference type="ARBA" id="ARBA00052141"/>
    </source>
</evidence>
<accession>A0A432ZRW5</accession>
<keyword evidence="6" id="KW-0378">Hydrolase</keyword>
<name>A0A432ZRW5_9GAMM</name>
<dbReference type="FunFam" id="1.10.287.1080:FF:000003">
    <property type="entry name" value="Nucleoside triphosphate pyrophosphohydrolase"/>
    <property type="match status" value="1"/>
</dbReference>
<evidence type="ECO:0000256" key="2">
    <source>
        <dbReference type="ARBA" id="ARBA00061115"/>
    </source>
</evidence>
<comment type="caution">
    <text evidence="6">The sequence shown here is derived from an EMBL/GenBank/DDBJ whole genome shotgun (WGS) entry which is preliminary data.</text>
</comment>
<dbReference type="NCBIfam" id="NF007113">
    <property type="entry name" value="PRK09562.1"/>
    <property type="match status" value="1"/>
</dbReference>
<evidence type="ECO:0000256" key="3">
    <source>
        <dbReference type="ARBA" id="ARBA00066372"/>
    </source>
</evidence>
<dbReference type="GO" id="GO:0047693">
    <property type="term" value="F:ATP diphosphatase activity"/>
    <property type="evidence" value="ECO:0007669"/>
    <property type="project" value="UniProtKB-EC"/>
</dbReference>
<dbReference type="GO" id="GO:0046061">
    <property type="term" value="P:dATP catabolic process"/>
    <property type="evidence" value="ECO:0007669"/>
    <property type="project" value="TreeGrafter"/>
</dbReference>
<dbReference type="GO" id="GO:0006203">
    <property type="term" value="P:dGTP catabolic process"/>
    <property type="evidence" value="ECO:0007669"/>
    <property type="project" value="TreeGrafter"/>
</dbReference>
<dbReference type="PANTHER" id="PTHR30522:SF0">
    <property type="entry name" value="NUCLEOSIDE TRIPHOSPHATE PYROPHOSPHOHYDROLASE"/>
    <property type="match status" value="1"/>
</dbReference>
<dbReference type="Proteomes" id="UP000287996">
    <property type="component" value="Unassembled WGS sequence"/>
</dbReference>
<comment type="similarity">
    <text evidence="2">Belongs to the nucleoside triphosphate pyrophosphohydrolase family.</text>
</comment>
<dbReference type="GO" id="GO:0046052">
    <property type="term" value="P:UTP catabolic process"/>
    <property type="evidence" value="ECO:0007669"/>
    <property type="project" value="TreeGrafter"/>
</dbReference>
<dbReference type="EMBL" id="PIQH01000004">
    <property type="protein sequence ID" value="RUO80602.1"/>
    <property type="molecule type" value="Genomic_DNA"/>
</dbReference>
<dbReference type="CDD" id="cd11528">
    <property type="entry name" value="NTP-PPase_MazG_Nterm"/>
    <property type="match status" value="1"/>
</dbReference>
<dbReference type="InterPro" id="IPR048015">
    <property type="entry name" value="NTP-PPase_MazG-like_N"/>
</dbReference>